<accession>A0ABQ0Q4V7</accession>
<gene>
    <name evidence="1" type="ORF">AA0535_2334</name>
</gene>
<sequence>MTRAERTKNSILHEIIRCGHVTRKVPRKAAQIAKMDGNSLAHGVSRSPLKLSALLIVRAQCPCSPPSLKAFLFAAL</sequence>
<name>A0ABQ0Q4V7_9PROT</name>
<evidence type="ECO:0000313" key="2">
    <source>
        <dbReference type="Proteomes" id="UP001062776"/>
    </source>
</evidence>
<reference evidence="1" key="1">
    <citation type="submission" date="2013-04" db="EMBL/GenBank/DDBJ databases">
        <title>The genome sequencing project of 58 acetic acid bacteria.</title>
        <authorList>
            <person name="Okamoto-Kainuma A."/>
            <person name="Ishikawa M."/>
            <person name="Umino S."/>
            <person name="Koizumi Y."/>
            <person name="Shiwa Y."/>
            <person name="Yoshikawa H."/>
            <person name="Matsutani M."/>
            <person name="Matsushita K."/>
        </authorList>
    </citation>
    <scope>NUCLEOTIDE SEQUENCE</scope>
    <source>
        <strain evidence="1">NRIC 0535</strain>
    </source>
</reference>
<dbReference type="Proteomes" id="UP001062776">
    <property type="component" value="Unassembled WGS sequence"/>
</dbReference>
<proteinExistence type="predicted"/>
<protein>
    <submittedName>
        <fullName evidence="1">Uncharacterized protein</fullName>
    </submittedName>
</protein>
<keyword evidence="2" id="KW-1185">Reference proteome</keyword>
<comment type="caution">
    <text evidence="1">The sequence shown here is derived from an EMBL/GenBank/DDBJ whole genome shotgun (WGS) entry which is preliminary data.</text>
</comment>
<organism evidence="1 2">
    <name type="scientific">Asaia krungthepensis NRIC 0535</name>
    <dbReference type="NCBI Taxonomy" id="1307925"/>
    <lineage>
        <taxon>Bacteria</taxon>
        <taxon>Pseudomonadati</taxon>
        <taxon>Pseudomonadota</taxon>
        <taxon>Alphaproteobacteria</taxon>
        <taxon>Acetobacterales</taxon>
        <taxon>Acetobacteraceae</taxon>
        <taxon>Asaia</taxon>
    </lineage>
</organism>
<evidence type="ECO:0000313" key="1">
    <source>
        <dbReference type="EMBL" id="GBQ91559.1"/>
    </source>
</evidence>
<dbReference type="EMBL" id="BAPV01000043">
    <property type="protein sequence ID" value="GBQ91559.1"/>
    <property type="molecule type" value="Genomic_DNA"/>
</dbReference>